<keyword evidence="3" id="KW-0805">Transcription regulation</keyword>
<sequence length="417" mass="46969">MAPKRGKTSPTVKDEVMEDVKPELEDIVMAPPPGSEHLGQALDDFLRSRKAPNSRRILHRLLGILHPNNLRAAAHELRYNKPQWSDDNTTPAQYRAHWRVQASKIVGCKEDAFPEPVINALRGFLWPGCLDTQRGEHLAWLVKVPAFVTRAWRAASDALDEVSELDGGVGTEIDGGKVDDKELLGRMRMTVDPFAPPEKRQRHFLTLEDNVSAANRIPKEYDMVMTPDDQPIHVFSDVRENTAAAAARAAARLAAERALAGRGSGENQLSLPHDEFVLEGAVSEKFDVRPASVTDEAYRATHLRRIEEATKKTRVMGDVKGPQRTVPLPKARNITQRLDGKEDVKEKAERLEKPLLEDRLMGLFERQSLWSFKQLVAETRQPAVWLKEVLTELAVLNRRGPNTGMYVLKEEYRRRGA</sequence>
<dbReference type="OMA" id="SLWSFKQ"/>
<evidence type="ECO:0000256" key="5">
    <source>
        <dbReference type="ARBA" id="ARBA00023163"/>
    </source>
</evidence>
<evidence type="ECO:0000256" key="6">
    <source>
        <dbReference type="ARBA" id="ARBA00023242"/>
    </source>
</evidence>
<dbReference type="FunFam" id="1.10.10.10:FF:000035">
    <property type="entry name" value="General transcription factor IIF subunit 2"/>
    <property type="match status" value="1"/>
</dbReference>
<dbReference type="InterPro" id="IPR011039">
    <property type="entry name" value="TFIIF_interaction"/>
</dbReference>
<keyword evidence="4" id="KW-0238">DNA-binding</keyword>
<dbReference type="PANTHER" id="PTHR10445">
    <property type="entry name" value="GENERAL TRANSCRIPTION FACTOR IIF SUBUNIT 2"/>
    <property type="match status" value="1"/>
</dbReference>
<comment type="subcellular location">
    <subcellularLocation>
        <location evidence="1">Nucleus</location>
    </subcellularLocation>
</comment>
<keyword evidence="10" id="KW-1185">Reference proteome</keyword>
<dbReference type="GeneID" id="8248698"/>
<dbReference type="InterPro" id="IPR003196">
    <property type="entry name" value="TFIIF_beta"/>
</dbReference>
<feature type="domain" description="TFIIF beta subunit HTH" evidence="7">
    <location>
        <begin position="350"/>
        <end position="413"/>
    </location>
</feature>
<evidence type="ECO:0000259" key="7">
    <source>
        <dbReference type="Pfam" id="PF02270"/>
    </source>
</evidence>
<dbReference type="FunCoup" id="C1EF40">
    <property type="interactions" value="1496"/>
</dbReference>
<dbReference type="GO" id="GO:0005674">
    <property type="term" value="C:transcription factor TFIIF complex"/>
    <property type="evidence" value="ECO:0007669"/>
    <property type="project" value="InterPro"/>
</dbReference>
<dbReference type="RefSeq" id="XP_002505524.1">
    <property type="nucleotide sequence ID" value="XM_002505478.1"/>
</dbReference>
<dbReference type="Pfam" id="PF17683">
    <property type="entry name" value="TFIIF_beta_N"/>
    <property type="match status" value="1"/>
</dbReference>
<dbReference type="InterPro" id="IPR040450">
    <property type="entry name" value="TFIIF_beta_HTH"/>
</dbReference>
<keyword evidence="6" id="KW-0539">Nucleus</keyword>
<dbReference type="GO" id="GO:0003677">
    <property type="term" value="F:DNA binding"/>
    <property type="evidence" value="ECO:0007669"/>
    <property type="project" value="UniProtKB-KW"/>
</dbReference>
<dbReference type="eggNOG" id="KOG2905">
    <property type="taxonomic scope" value="Eukaryota"/>
</dbReference>
<dbReference type="CDD" id="cd07980">
    <property type="entry name" value="TFIIF_beta"/>
    <property type="match status" value="1"/>
</dbReference>
<gene>
    <name evidence="9" type="ORF">MICPUN_63654</name>
</gene>
<reference evidence="9 10" key="1">
    <citation type="journal article" date="2009" name="Science">
        <title>Green evolution and dynamic adaptations revealed by genomes of the marine picoeukaryotes Micromonas.</title>
        <authorList>
            <person name="Worden A.Z."/>
            <person name="Lee J.H."/>
            <person name="Mock T."/>
            <person name="Rouze P."/>
            <person name="Simmons M.P."/>
            <person name="Aerts A.L."/>
            <person name="Allen A.E."/>
            <person name="Cuvelier M.L."/>
            <person name="Derelle E."/>
            <person name="Everett M.V."/>
            <person name="Foulon E."/>
            <person name="Grimwood J."/>
            <person name="Gundlach H."/>
            <person name="Henrissat B."/>
            <person name="Napoli C."/>
            <person name="McDonald S.M."/>
            <person name="Parker M.S."/>
            <person name="Rombauts S."/>
            <person name="Salamov A."/>
            <person name="Von Dassow P."/>
            <person name="Badger J.H."/>
            <person name="Coutinho P.M."/>
            <person name="Demir E."/>
            <person name="Dubchak I."/>
            <person name="Gentemann C."/>
            <person name="Eikrem W."/>
            <person name="Gready J.E."/>
            <person name="John U."/>
            <person name="Lanier W."/>
            <person name="Lindquist E.A."/>
            <person name="Lucas S."/>
            <person name="Mayer K.F."/>
            <person name="Moreau H."/>
            <person name="Not F."/>
            <person name="Otillar R."/>
            <person name="Panaud O."/>
            <person name="Pangilinan J."/>
            <person name="Paulsen I."/>
            <person name="Piegu B."/>
            <person name="Poliakov A."/>
            <person name="Robbens S."/>
            <person name="Schmutz J."/>
            <person name="Toulza E."/>
            <person name="Wyss T."/>
            <person name="Zelensky A."/>
            <person name="Zhou K."/>
            <person name="Armbrust E.V."/>
            <person name="Bhattacharya D."/>
            <person name="Goodenough U.W."/>
            <person name="Van de Peer Y."/>
            <person name="Grigoriev I.V."/>
        </authorList>
    </citation>
    <scope>NUCLEOTIDE SEQUENCE [LARGE SCALE GENOMIC DNA]</scope>
    <source>
        <strain evidence="10">RCC299 / NOUM17</strain>
    </source>
</reference>
<dbReference type="EMBL" id="CP001331">
    <property type="protein sequence ID" value="ACO66782.1"/>
    <property type="molecule type" value="Genomic_DNA"/>
</dbReference>
<evidence type="ECO:0000259" key="8">
    <source>
        <dbReference type="Pfam" id="PF17683"/>
    </source>
</evidence>
<dbReference type="KEGG" id="mis:MICPUN_63654"/>
<evidence type="ECO:0000256" key="2">
    <source>
        <dbReference type="ARBA" id="ARBA00009543"/>
    </source>
</evidence>
<evidence type="ECO:0000256" key="1">
    <source>
        <dbReference type="ARBA" id="ARBA00004123"/>
    </source>
</evidence>
<dbReference type="SUPFAM" id="SSF50916">
    <property type="entry name" value="Rap30/74 interaction domains"/>
    <property type="match status" value="1"/>
</dbReference>
<dbReference type="Gene3D" id="1.10.10.10">
    <property type="entry name" value="Winged helix-like DNA-binding domain superfamily/Winged helix DNA-binding domain"/>
    <property type="match status" value="1"/>
</dbReference>
<name>C1EF40_MICCC</name>
<dbReference type="AlphaFoldDB" id="C1EF40"/>
<accession>C1EF40</accession>
<comment type="similarity">
    <text evidence="2">Belongs to the TFIIF beta subunit family.</text>
</comment>
<dbReference type="GO" id="GO:0006367">
    <property type="term" value="P:transcription initiation at RNA polymerase II promoter"/>
    <property type="evidence" value="ECO:0007669"/>
    <property type="project" value="InterPro"/>
</dbReference>
<protein>
    <submittedName>
        <fullName evidence="9">Uncharacterized protein</fullName>
    </submittedName>
</protein>
<evidence type="ECO:0000313" key="10">
    <source>
        <dbReference type="Proteomes" id="UP000002009"/>
    </source>
</evidence>
<keyword evidence="5" id="KW-0804">Transcription</keyword>
<dbReference type="Proteomes" id="UP000002009">
    <property type="component" value="Chromosome 13"/>
</dbReference>
<dbReference type="InterPro" id="IPR036390">
    <property type="entry name" value="WH_DNA-bd_sf"/>
</dbReference>
<dbReference type="OrthoDB" id="498282at2759"/>
<dbReference type="InterPro" id="IPR036388">
    <property type="entry name" value="WH-like_DNA-bd_sf"/>
</dbReference>
<proteinExistence type="inferred from homology"/>
<evidence type="ECO:0000256" key="4">
    <source>
        <dbReference type="ARBA" id="ARBA00023125"/>
    </source>
</evidence>
<dbReference type="InterPro" id="IPR040504">
    <property type="entry name" value="TFIIF_beta_N"/>
</dbReference>
<evidence type="ECO:0000313" key="9">
    <source>
        <dbReference type="EMBL" id="ACO66782.1"/>
    </source>
</evidence>
<evidence type="ECO:0000256" key="3">
    <source>
        <dbReference type="ARBA" id="ARBA00023015"/>
    </source>
</evidence>
<dbReference type="Pfam" id="PF02270">
    <property type="entry name" value="TFIIF_beta"/>
    <property type="match status" value="1"/>
</dbReference>
<dbReference type="SUPFAM" id="SSF46785">
    <property type="entry name" value="Winged helix' DNA-binding domain"/>
    <property type="match status" value="1"/>
</dbReference>
<dbReference type="PANTHER" id="PTHR10445:SF0">
    <property type="entry name" value="GENERAL TRANSCRIPTION FACTOR IIF SUBUNIT 2"/>
    <property type="match status" value="1"/>
</dbReference>
<feature type="domain" description="TFIIF beta subunit N-terminal" evidence="8">
    <location>
        <begin position="137"/>
        <end position="290"/>
    </location>
</feature>
<organism evidence="9 10">
    <name type="scientific">Micromonas commoda (strain RCC299 / NOUM17 / CCMP2709)</name>
    <name type="common">Picoplanktonic green alga</name>
    <dbReference type="NCBI Taxonomy" id="296587"/>
    <lineage>
        <taxon>Eukaryota</taxon>
        <taxon>Viridiplantae</taxon>
        <taxon>Chlorophyta</taxon>
        <taxon>Mamiellophyceae</taxon>
        <taxon>Mamiellales</taxon>
        <taxon>Mamiellaceae</taxon>
        <taxon>Micromonas</taxon>
    </lineage>
</organism>
<dbReference type="STRING" id="296587.C1EF40"/>
<dbReference type="InParanoid" id="C1EF40"/>